<dbReference type="Pfam" id="PF03704">
    <property type="entry name" value="BTAD"/>
    <property type="match status" value="1"/>
</dbReference>
<organism evidence="6 7">
    <name type="scientific">Streptomyces himastatinicus ATCC 53653</name>
    <dbReference type="NCBI Taxonomy" id="457427"/>
    <lineage>
        <taxon>Bacteria</taxon>
        <taxon>Bacillati</taxon>
        <taxon>Actinomycetota</taxon>
        <taxon>Actinomycetes</taxon>
        <taxon>Kitasatosporales</taxon>
        <taxon>Streptomycetaceae</taxon>
        <taxon>Streptomyces</taxon>
        <taxon>Streptomyces violaceusniger group</taxon>
    </lineage>
</organism>
<dbReference type="GO" id="GO:0000160">
    <property type="term" value="P:phosphorelay signal transduction system"/>
    <property type="evidence" value="ECO:0007669"/>
    <property type="project" value="UniProtKB-KW"/>
</dbReference>
<feature type="domain" description="Bacterial transcriptional activator" evidence="5">
    <location>
        <begin position="121"/>
        <end position="266"/>
    </location>
</feature>
<dbReference type="Gene3D" id="1.25.40.10">
    <property type="entry name" value="Tetratricopeptide repeat domain"/>
    <property type="match status" value="1"/>
</dbReference>
<keyword evidence="1" id="KW-0902">Two-component regulatory system</keyword>
<dbReference type="InterPro" id="IPR051677">
    <property type="entry name" value="AfsR-DnrI-RedD_regulator"/>
</dbReference>
<keyword evidence="2" id="KW-0805">Transcription regulation</keyword>
<dbReference type="OrthoDB" id="4336084at2"/>
<reference evidence="6 7" key="1">
    <citation type="submission" date="2009-02" db="EMBL/GenBank/DDBJ databases">
        <title>Annotation of Streptomyces hygroscopicus strain ATCC 53653.</title>
        <authorList>
            <consortium name="The Broad Institute Genome Sequencing Platform"/>
            <consortium name="Broad Institute Microbial Sequencing Center"/>
            <person name="Fischbach M."/>
            <person name="Godfrey P."/>
            <person name="Ward D."/>
            <person name="Young S."/>
            <person name="Zeng Q."/>
            <person name="Koehrsen M."/>
            <person name="Alvarado L."/>
            <person name="Berlin A.M."/>
            <person name="Bochicchio J."/>
            <person name="Borenstein D."/>
            <person name="Chapman S.B."/>
            <person name="Chen Z."/>
            <person name="Engels R."/>
            <person name="Freedman E."/>
            <person name="Gellesch M."/>
            <person name="Goldberg J."/>
            <person name="Griggs A."/>
            <person name="Gujja S."/>
            <person name="Heilman E.R."/>
            <person name="Heiman D.I."/>
            <person name="Hepburn T.A."/>
            <person name="Howarth C."/>
            <person name="Jen D."/>
            <person name="Larson L."/>
            <person name="Lewis B."/>
            <person name="Mehta T."/>
            <person name="Park D."/>
            <person name="Pearson M."/>
            <person name="Richards J."/>
            <person name="Roberts A."/>
            <person name="Saif S."/>
            <person name="Shea T.D."/>
            <person name="Shenoy N."/>
            <person name="Sisk P."/>
            <person name="Stolte C."/>
            <person name="Sykes S.N."/>
            <person name="Thomson T."/>
            <person name="Walk T."/>
            <person name="White J."/>
            <person name="Yandava C."/>
            <person name="Straight P."/>
            <person name="Clardy J."/>
            <person name="Hung D."/>
            <person name="Kolter R."/>
            <person name="Mekalanos J."/>
            <person name="Walker S."/>
            <person name="Walsh C.T."/>
            <person name="Wieland-Brown L.C."/>
            <person name="Haas B."/>
            <person name="Nusbaum C."/>
            <person name="Birren B."/>
        </authorList>
    </citation>
    <scope>NUCLEOTIDE SEQUENCE [LARGE SCALE GENOMIC DNA]</scope>
    <source>
        <strain evidence="6 7">ATCC 53653</strain>
    </source>
</reference>
<feature type="compositionally biased region" description="Pro residues" evidence="4">
    <location>
        <begin position="301"/>
        <end position="310"/>
    </location>
</feature>
<dbReference type="AlphaFoldDB" id="D9WAZ9"/>
<evidence type="ECO:0000313" key="7">
    <source>
        <dbReference type="Proteomes" id="UP000003963"/>
    </source>
</evidence>
<dbReference type="Proteomes" id="UP000003963">
    <property type="component" value="Unassembled WGS sequence"/>
</dbReference>
<evidence type="ECO:0000256" key="1">
    <source>
        <dbReference type="ARBA" id="ARBA00023012"/>
    </source>
</evidence>
<keyword evidence="3" id="KW-0804">Transcription</keyword>
<keyword evidence="7" id="KW-1185">Reference proteome</keyword>
<feature type="region of interest" description="Disordered" evidence="4">
    <location>
        <begin position="526"/>
        <end position="555"/>
    </location>
</feature>
<dbReference type="GO" id="GO:0003677">
    <property type="term" value="F:DNA binding"/>
    <property type="evidence" value="ECO:0007669"/>
    <property type="project" value="InterPro"/>
</dbReference>
<dbReference type="EMBL" id="GG657754">
    <property type="protein sequence ID" value="EFL20793.1"/>
    <property type="molecule type" value="Genomic_DNA"/>
</dbReference>
<name>D9WAZ9_9ACTN</name>
<dbReference type="PANTHER" id="PTHR35807:SF1">
    <property type="entry name" value="TRANSCRIPTIONAL REGULATOR REDD"/>
    <property type="match status" value="1"/>
</dbReference>
<dbReference type="CDD" id="cd15831">
    <property type="entry name" value="BTAD"/>
    <property type="match status" value="1"/>
</dbReference>
<dbReference type="SUPFAM" id="SSF48452">
    <property type="entry name" value="TPR-like"/>
    <property type="match status" value="1"/>
</dbReference>
<dbReference type="InterPro" id="IPR041664">
    <property type="entry name" value="AAA_16"/>
</dbReference>
<proteinExistence type="predicted"/>
<dbReference type="SUPFAM" id="SSF52540">
    <property type="entry name" value="P-loop containing nucleoside triphosphate hydrolases"/>
    <property type="match status" value="1"/>
</dbReference>
<dbReference type="PANTHER" id="PTHR35807">
    <property type="entry name" value="TRANSCRIPTIONAL REGULATOR REDD-RELATED"/>
    <property type="match status" value="1"/>
</dbReference>
<protein>
    <submittedName>
        <fullName evidence="6">Putative regulatory protein</fullName>
    </submittedName>
</protein>
<dbReference type="InterPro" id="IPR011990">
    <property type="entry name" value="TPR-like_helical_dom_sf"/>
</dbReference>
<dbReference type="Gene3D" id="3.30.70.1230">
    <property type="entry name" value="Nucleotide cyclase"/>
    <property type="match status" value="1"/>
</dbReference>
<evidence type="ECO:0000313" key="6">
    <source>
        <dbReference type="EMBL" id="EFL20793.1"/>
    </source>
</evidence>
<dbReference type="STRING" id="457427.SSOG_00505"/>
<gene>
    <name evidence="6" type="ORF">SSOG_00505</name>
</gene>
<dbReference type="SUPFAM" id="SSF55073">
    <property type="entry name" value="Nucleotide cyclase"/>
    <property type="match status" value="1"/>
</dbReference>
<feature type="region of interest" description="Disordered" evidence="4">
    <location>
        <begin position="285"/>
        <end position="337"/>
    </location>
</feature>
<accession>D9WAZ9</accession>
<evidence type="ECO:0000256" key="2">
    <source>
        <dbReference type="ARBA" id="ARBA00023015"/>
    </source>
</evidence>
<dbReference type="GO" id="GO:0006355">
    <property type="term" value="P:regulation of DNA-templated transcription"/>
    <property type="evidence" value="ECO:0007669"/>
    <property type="project" value="InterPro"/>
</dbReference>
<dbReference type="Gene3D" id="1.10.10.10">
    <property type="entry name" value="Winged helix-like DNA-binding domain superfamily/Winged helix DNA-binding domain"/>
    <property type="match status" value="1"/>
</dbReference>
<dbReference type="SUPFAM" id="SSF46894">
    <property type="entry name" value="C-terminal effector domain of the bipartite response regulators"/>
    <property type="match status" value="1"/>
</dbReference>
<evidence type="ECO:0000259" key="5">
    <source>
        <dbReference type="SMART" id="SM01043"/>
    </source>
</evidence>
<dbReference type="InterPro" id="IPR036388">
    <property type="entry name" value="WH-like_DNA-bd_sf"/>
</dbReference>
<dbReference type="HOGENOM" id="CLU_012609_0_0_11"/>
<dbReference type="SMART" id="SM01043">
    <property type="entry name" value="BTAD"/>
    <property type="match status" value="1"/>
</dbReference>
<dbReference type="InterPro" id="IPR027417">
    <property type="entry name" value="P-loop_NTPase"/>
</dbReference>
<dbReference type="InterPro" id="IPR016032">
    <property type="entry name" value="Sig_transdc_resp-reg_C-effctor"/>
</dbReference>
<dbReference type="InterPro" id="IPR029787">
    <property type="entry name" value="Nucleotide_cyclase"/>
</dbReference>
<dbReference type="Pfam" id="PF13191">
    <property type="entry name" value="AAA_16"/>
    <property type="match status" value="1"/>
</dbReference>
<evidence type="ECO:0000256" key="4">
    <source>
        <dbReference type="SAM" id="MobiDB-lite"/>
    </source>
</evidence>
<evidence type="ECO:0000256" key="3">
    <source>
        <dbReference type="ARBA" id="ARBA00023163"/>
    </source>
</evidence>
<dbReference type="InterPro" id="IPR005158">
    <property type="entry name" value="BTAD"/>
</dbReference>
<sequence length="940" mass="99021">MKFRVLGPLTVLGRGGPVALGGIKQRAALGFLLLHANQVVATSTLLRALWTGNPPPTARKMLQNAISSLRGLLSAEDIEGEGGEAGIVDRGGGGAGEGAAPAPMLLTHAPGYLLSVHTDALDLTAYQGTADRGRAELAAGSWIAAAKTLRTALEMWQGPVLADLAEAGADWPELTGIQQARLTVQEDLFEAELACGGHHEVVQELEALVVAEPVRERLCAELLLTLYRCGRQVDALELYRRTRTAFADKLGLEPGRVLRDMERAILEHDPVLSQPDALGIIAQESEAKRGGPPARLSRRTPPQPAPPPRLAPAGTGSAGRRTAPPRPARAETGTPPAIVGMARHVAARRSTPPAPSGGGLTEQRKQLSMLLVRTHPGGRSQGAPEDAAQPAGCLTATIREEIERHGGKVSGVIGPVTFALFGVPRTGEDDAARAVQAGLAIRDRLGCRGPGRPDPTGQAPAPARAETAVRVAVATGEVLVTCAADGTGAIPVVSGAVPESCMGLLETVPPGGIRVCAATRRSSERTVEYEPVEEPGGGSEPVVVRPDHARADGPPALMGREREVEQLRGLLDDVRRRRRPHFLTVLGEPGLGKSRLVAELVAMAGRGSGEFTVLTGRGSFPDRGAPLGPLRRIVAEAAGIEPSDSAASADDKLAHKVHRLFGTGETGTGMLVRLRELLRSEGQDAAALTADGEVWRRFLAELAGERPLVVVFEDAHLADASVLDFIQCLGDTAGTVPMLVAVTARPELLDARPGWGGGLRDALTLTLDPLSAEATAGLLAALLARDGYTLPGELRQELITRIGGNPLFAVEYAHELRERPLPGSTVPPLPEYVHRVIASRVDTVPPDAKAVLVNASALGGVFCAESVAAVGDGDRAEAAKWLDCLERRDLLRRSRHGSPAGETQYAFRYPAIRDVVDSLVSPSMREEKLRRAVSWSGRTP</sequence>